<dbReference type="Gene3D" id="3.60.15.10">
    <property type="entry name" value="Ribonuclease Z/Hydroxyacylglutathione hydrolase-like"/>
    <property type="match status" value="1"/>
</dbReference>
<dbReference type="KEGG" id="minf:MESINF_0419"/>
<keyword evidence="2" id="KW-1185">Reference proteome</keyword>
<dbReference type="SUPFAM" id="SSF56281">
    <property type="entry name" value="Metallo-hydrolase/oxidoreductase"/>
    <property type="match status" value="1"/>
</dbReference>
<protein>
    <submittedName>
        <fullName evidence="1">Metal-dependent hydrolase, beta-lactamase superfamily III</fullName>
    </submittedName>
</protein>
<evidence type="ECO:0000313" key="1">
    <source>
        <dbReference type="EMBL" id="SSC11868.1"/>
    </source>
</evidence>
<dbReference type="GO" id="GO:0016787">
    <property type="term" value="F:hydrolase activity"/>
    <property type="evidence" value="ECO:0007669"/>
    <property type="project" value="UniProtKB-KW"/>
</dbReference>
<dbReference type="Proteomes" id="UP000250796">
    <property type="component" value="Chromosome MESINF"/>
</dbReference>
<name>A0A7Z7LD77_9BACT</name>
<keyword evidence="1" id="KW-0378">Hydrolase</keyword>
<dbReference type="RefSeq" id="WP_169698303.1">
    <property type="nucleotide sequence ID" value="NZ_LS974202.1"/>
</dbReference>
<gene>
    <name evidence="1" type="ORF">MESINF_0419</name>
</gene>
<accession>A0A7Z7LD77</accession>
<dbReference type="InterPro" id="IPR036866">
    <property type="entry name" value="RibonucZ/Hydroxyglut_hydro"/>
</dbReference>
<dbReference type="EMBL" id="LS974202">
    <property type="protein sequence ID" value="SSC11868.1"/>
    <property type="molecule type" value="Genomic_DNA"/>
</dbReference>
<organism evidence="1 2">
    <name type="scientific">Mesotoga infera</name>
    <dbReference type="NCBI Taxonomy" id="1236046"/>
    <lineage>
        <taxon>Bacteria</taxon>
        <taxon>Thermotogati</taxon>
        <taxon>Thermotogota</taxon>
        <taxon>Thermotogae</taxon>
        <taxon>Kosmotogales</taxon>
        <taxon>Kosmotogaceae</taxon>
        <taxon>Mesotoga</taxon>
    </lineage>
</organism>
<dbReference type="AlphaFoldDB" id="A0A7Z7LD77"/>
<evidence type="ECO:0000313" key="2">
    <source>
        <dbReference type="Proteomes" id="UP000250796"/>
    </source>
</evidence>
<reference evidence="1 2" key="1">
    <citation type="submission" date="2017-01" db="EMBL/GenBank/DDBJ databases">
        <authorList>
            <person name="Erauso G."/>
        </authorList>
    </citation>
    <scope>NUCLEOTIDE SEQUENCE [LARGE SCALE GENOMIC DNA]</scope>
    <source>
        <strain evidence="1">MESINF1</strain>
    </source>
</reference>
<sequence>MASCALGHATYSGSPGQLISAFELAFAENLKKLMKWHVEAFSFLSTGLKDGRDGYDIIAKELQYMTVGGVAYEENGVKITHFPAVHDRNGSISYKLEWNGLSMIFSGDTIPNYYMIEQAKGVDVLIHEMVVPPEVWASKNSGLNPGDPGWERAVGFALAVQRNSHTSQKAFGYILSQTNPRLGVTTHFQANEDTVGPAIENIRLLYEGPVAIATDLLVIDVSKNDIILRRAVVSDYAWYPQPYIYPQDQIAPPKYDGPFAQLSDTLLGSIVPEEIYESDK</sequence>
<proteinExistence type="predicted"/>